<evidence type="ECO:0000313" key="7">
    <source>
        <dbReference type="Proteomes" id="UP000095287"/>
    </source>
</evidence>
<feature type="domain" description="TdIF1 C-terminal" evidence="6">
    <location>
        <begin position="233"/>
        <end position="327"/>
    </location>
</feature>
<dbReference type="Pfam" id="PF18192">
    <property type="entry name" value="DNTTIP1_dimer"/>
    <property type="match status" value="1"/>
</dbReference>
<dbReference type="GO" id="GO:0003677">
    <property type="term" value="F:DNA binding"/>
    <property type="evidence" value="ECO:0007669"/>
    <property type="project" value="UniProtKB-KW"/>
</dbReference>
<evidence type="ECO:0000256" key="1">
    <source>
        <dbReference type="ARBA" id="ARBA00004123"/>
    </source>
</evidence>
<keyword evidence="3" id="KW-0539">Nucleus</keyword>
<dbReference type="Pfam" id="PF21229">
    <property type="entry name" value="TdIF1_2nd"/>
    <property type="match status" value="1"/>
</dbReference>
<evidence type="ECO:0000256" key="3">
    <source>
        <dbReference type="ARBA" id="ARBA00023242"/>
    </source>
</evidence>
<reference evidence="8" key="1">
    <citation type="submission" date="2016-11" db="UniProtKB">
        <authorList>
            <consortium name="WormBaseParasite"/>
        </authorList>
    </citation>
    <scope>IDENTIFICATION</scope>
</reference>
<feature type="compositionally biased region" description="Polar residues" evidence="4">
    <location>
        <begin position="170"/>
        <end position="180"/>
    </location>
</feature>
<evidence type="ECO:0000256" key="4">
    <source>
        <dbReference type="SAM" id="MobiDB-lite"/>
    </source>
</evidence>
<dbReference type="AlphaFoldDB" id="A0A1I8A6B5"/>
<feature type="domain" description="DNTTIP1 dimerisation" evidence="5">
    <location>
        <begin position="59"/>
        <end position="123"/>
    </location>
</feature>
<name>A0A1I8A6B5_9BILA</name>
<protein>
    <submittedName>
        <fullName evidence="8">DNTTIP1_dimer domain-containing protein</fullName>
    </submittedName>
</protein>
<dbReference type="GO" id="GO:0031491">
    <property type="term" value="F:nucleosome binding"/>
    <property type="evidence" value="ECO:0007669"/>
    <property type="project" value="TreeGrafter"/>
</dbReference>
<evidence type="ECO:0000256" key="2">
    <source>
        <dbReference type="ARBA" id="ARBA00023125"/>
    </source>
</evidence>
<sequence>MLEENRCLPGNGNGNKMNLRVEILEGLLASLNDTTSAKMNSLRQTIRRNQMDQADTTRKSLDVMRQVFQADINDEIKQVLDRHMRTTFSPAFENLKRHRLDVSENDMNELCRSILDGAKLCFQPIPQPKNDENSFMDCDSLTPPMKEHGNKFDDGSRRIYESDGGDSDASCMSQTSSLVAQSPHGAGSGMKKRGRPRKTDVDCGRSGSPILSGISPISLDQGAKWDPERIGVNTRYILGSKVNKILGLGHRGHVYSKYPLIFRYVADDEDKAWLFDRNLTTRVNGKVLVMVLDDVQEIAQVENLPGSTLNDLQRCSFLAHELMVRKMKGFMRAPFERLKKRITFPQAMGSFPC</sequence>
<evidence type="ECO:0000259" key="6">
    <source>
        <dbReference type="Pfam" id="PF21229"/>
    </source>
</evidence>
<dbReference type="GO" id="GO:0005634">
    <property type="term" value="C:nucleus"/>
    <property type="evidence" value="ECO:0007669"/>
    <property type="project" value="UniProtKB-SubCell"/>
</dbReference>
<comment type="subcellular location">
    <subcellularLocation>
        <location evidence="1">Nucleus</location>
    </subcellularLocation>
</comment>
<evidence type="ECO:0000313" key="8">
    <source>
        <dbReference type="WBParaSite" id="L893_g33030.t1"/>
    </source>
</evidence>
<dbReference type="InterPro" id="IPR041384">
    <property type="entry name" value="DNTTIP1_dimer"/>
</dbReference>
<accession>A0A1I8A6B5</accession>
<organism evidence="7 8">
    <name type="scientific">Steinernema glaseri</name>
    <dbReference type="NCBI Taxonomy" id="37863"/>
    <lineage>
        <taxon>Eukaryota</taxon>
        <taxon>Metazoa</taxon>
        <taxon>Ecdysozoa</taxon>
        <taxon>Nematoda</taxon>
        <taxon>Chromadorea</taxon>
        <taxon>Rhabditida</taxon>
        <taxon>Tylenchina</taxon>
        <taxon>Panagrolaimomorpha</taxon>
        <taxon>Strongyloidoidea</taxon>
        <taxon>Steinernematidae</taxon>
        <taxon>Steinernema</taxon>
    </lineage>
</organism>
<keyword evidence="2" id="KW-0238">DNA-binding</keyword>
<proteinExistence type="predicted"/>
<feature type="compositionally biased region" description="Basic and acidic residues" evidence="4">
    <location>
        <begin position="145"/>
        <end position="161"/>
    </location>
</feature>
<dbReference type="PANTHER" id="PTHR23399">
    <property type="entry name" value="DEOXYNUCLEOTIDYLTRANSFERASE TERMINAL-INTERACTING PROTEIN 1"/>
    <property type="match status" value="1"/>
</dbReference>
<dbReference type="InterPro" id="IPR049121">
    <property type="entry name" value="TdIF1_C"/>
</dbReference>
<dbReference type="InterPro" id="IPR026064">
    <property type="entry name" value="TdIF1"/>
</dbReference>
<feature type="region of interest" description="Disordered" evidence="4">
    <location>
        <begin position="145"/>
        <end position="205"/>
    </location>
</feature>
<dbReference type="PANTHER" id="PTHR23399:SF2">
    <property type="entry name" value="DEOXYNUCLEOTIDYLTRANSFERASE TERMINAL-INTERACTING PROTEIN 1"/>
    <property type="match status" value="1"/>
</dbReference>
<evidence type="ECO:0000259" key="5">
    <source>
        <dbReference type="Pfam" id="PF18192"/>
    </source>
</evidence>
<dbReference type="WBParaSite" id="L893_g33030.t1">
    <property type="protein sequence ID" value="L893_g33030.t1"/>
    <property type="gene ID" value="L893_g33030"/>
</dbReference>
<keyword evidence="7" id="KW-1185">Reference proteome</keyword>
<dbReference type="Proteomes" id="UP000095287">
    <property type="component" value="Unplaced"/>
</dbReference>